<dbReference type="Proteomes" id="UP000008522">
    <property type="component" value="Chromosome"/>
</dbReference>
<name>G0EIF3_BRAIP</name>
<sequence length="82" mass="10027">MLDNKKNYTIEEIKELINKKINNEELEDDDVLYYKEAQEILNKHLKNNPNNKELLFLLALVQYDESYFNKKYKKLRITLKNF</sequence>
<dbReference type="HOGENOM" id="CLU_2551608_0_0_12"/>
<keyword evidence="2" id="KW-1185">Reference proteome</keyword>
<dbReference type="AlphaFoldDB" id="G0EIF3"/>
<dbReference type="RefSeq" id="WP_014486813.1">
    <property type="nucleotide sequence ID" value="NC_017243.1"/>
</dbReference>
<dbReference type="GeneID" id="88625988"/>
<evidence type="ECO:0008006" key="3">
    <source>
        <dbReference type="Google" id="ProtNLM"/>
    </source>
</evidence>
<dbReference type="EMBL" id="CP002874">
    <property type="protein sequence ID" value="AEM20961.1"/>
    <property type="molecule type" value="Genomic_DNA"/>
</dbReference>
<dbReference type="eggNOG" id="COG0457">
    <property type="taxonomic scope" value="Bacteria"/>
</dbReference>
<gene>
    <name evidence="1" type="ordered locus">Bint_0327</name>
</gene>
<dbReference type="PATRIC" id="fig|1045858.4.peg.325"/>
<accession>G0EIF3</accession>
<protein>
    <recommendedName>
        <fullName evidence="3">TPR domain-containing protein</fullName>
    </recommendedName>
</protein>
<evidence type="ECO:0000313" key="1">
    <source>
        <dbReference type="EMBL" id="AEM20961.1"/>
    </source>
</evidence>
<dbReference type="KEGG" id="bip:Bint_0327"/>
<reference evidence="1 2" key="1">
    <citation type="journal article" date="2011" name="BMC Genomics">
        <title>Complete genome sequence of Brachyspira intermedia reveals unique genomic features in Brachyspira species and phage-mediated horizontal gene transfer.</title>
        <authorList>
            <person name="Hafstrom T."/>
            <person name="Jansson D.S."/>
            <person name="Segerman B."/>
        </authorList>
    </citation>
    <scope>NUCLEOTIDE SEQUENCE [LARGE SCALE GENOMIC DNA]</scope>
    <source>
        <strain evidence="2">ATCC 51140 / PWS/A</strain>
    </source>
</reference>
<evidence type="ECO:0000313" key="2">
    <source>
        <dbReference type="Proteomes" id="UP000008522"/>
    </source>
</evidence>
<organism evidence="1 2">
    <name type="scientific">Brachyspira intermedia (strain ATCC 51140 / PWS/A)</name>
    <name type="common">Serpulina intermedia</name>
    <dbReference type="NCBI Taxonomy" id="1045858"/>
    <lineage>
        <taxon>Bacteria</taxon>
        <taxon>Pseudomonadati</taxon>
        <taxon>Spirochaetota</taxon>
        <taxon>Spirochaetia</taxon>
        <taxon>Brachyspirales</taxon>
        <taxon>Brachyspiraceae</taxon>
        <taxon>Brachyspira</taxon>
    </lineage>
</organism>
<proteinExistence type="predicted"/>